<dbReference type="Proteomes" id="UP000838756">
    <property type="component" value="Unassembled WGS sequence"/>
</dbReference>
<dbReference type="EMBL" id="CAKXAJ010025534">
    <property type="protein sequence ID" value="CAH2240592.1"/>
    <property type="molecule type" value="Genomic_DNA"/>
</dbReference>
<accession>A0A8S4RUY7</accession>
<comment type="caution">
    <text evidence="1">The sequence shown here is derived from an EMBL/GenBank/DDBJ whole genome shotgun (WGS) entry which is preliminary data.</text>
</comment>
<gene>
    <name evidence="1" type="primary">jg21066</name>
    <name evidence="1" type="ORF">PAEG_LOCUS17167</name>
</gene>
<evidence type="ECO:0000313" key="1">
    <source>
        <dbReference type="EMBL" id="CAH2240592.1"/>
    </source>
</evidence>
<sequence length="74" mass="8117">MSPAWPDIKHIFAIASTEVVASARANQGLSCKLRCNQGNLILKINVGTDNIVGLRKVYSRTSFDQPNSIDTSQR</sequence>
<evidence type="ECO:0000313" key="2">
    <source>
        <dbReference type="Proteomes" id="UP000838756"/>
    </source>
</evidence>
<organism evidence="1 2">
    <name type="scientific">Pararge aegeria aegeria</name>
    <dbReference type="NCBI Taxonomy" id="348720"/>
    <lineage>
        <taxon>Eukaryota</taxon>
        <taxon>Metazoa</taxon>
        <taxon>Ecdysozoa</taxon>
        <taxon>Arthropoda</taxon>
        <taxon>Hexapoda</taxon>
        <taxon>Insecta</taxon>
        <taxon>Pterygota</taxon>
        <taxon>Neoptera</taxon>
        <taxon>Endopterygota</taxon>
        <taxon>Lepidoptera</taxon>
        <taxon>Glossata</taxon>
        <taxon>Ditrysia</taxon>
        <taxon>Papilionoidea</taxon>
        <taxon>Nymphalidae</taxon>
        <taxon>Satyrinae</taxon>
        <taxon>Satyrini</taxon>
        <taxon>Parargina</taxon>
        <taxon>Pararge</taxon>
    </lineage>
</organism>
<proteinExistence type="predicted"/>
<reference evidence="1" key="1">
    <citation type="submission" date="2022-03" db="EMBL/GenBank/DDBJ databases">
        <authorList>
            <person name="Lindestad O."/>
        </authorList>
    </citation>
    <scope>NUCLEOTIDE SEQUENCE</scope>
</reference>
<protein>
    <submittedName>
        <fullName evidence="1">Jg21066 protein</fullName>
    </submittedName>
</protein>
<keyword evidence="2" id="KW-1185">Reference proteome</keyword>
<dbReference type="AlphaFoldDB" id="A0A8S4RUY7"/>
<name>A0A8S4RUY7_9NEOP</name>